<feature type="transmembrane region" description="Helical" evidence="1">
    <location>
        <begin position="50"/>
        <end position="71"/>
    </location>
</feature>
<protein>
    <submittedName>
        <fullName evidence="2">Uncharacterized protein</fullName>
    </submittedName>
</protein>
<proteinExistence type="predicted"/>
<keyword evidence="1" id="KW-0812">Transmembrane</keyword>
<evidence type="ECO:0000313" key="3">
    <source>
        <dbReference type="Proteomes" id="UP001206925"/>
    </source>
</evidence>
<reference evidence="2" key="1">
    <citation type="submission" date="2022-06" db="EMBL/GenBank/DDBJ databases">
        <title>Uncovering the hologenomic basis of an extraordinary plant invasion.</title>
        <authorList>
            <person name="Bieker V.C."/>
            <person name="Martin M.D."/>
            <person name="Gilbert T."/>
            <person name="Hodgins K."/>
            <person name="Battlay P."/>
            <person name="Petersen B."/>
            <person name="Wilson J."/>
        </authorList>
    </citation>
    <scope>NUCLEOTIDE SEQUENCE</scope>
    <source>
        <strain evidence="2">AA19_3_7</strain>
        <tissue evidence="2">Leaf</tissue>
    </source>
</reference>
<comment type="caution">
    <text evidence="2">The sequence shown here is derived from an EMBL/GenBank/DDBJ whole genome shotgun (WGS) entry which is preliminary data.</text>
</comment>
<accession>A0AAD5GA32</accession>
<feature type="non-terminal residue" evidence="2">
    <location>
        <position position="1"/>
    </location>
</feature>
<keyword evidence="1" id="KW-0472">Membrane</keyword>
<name>A0AAD5GA32_AMBAR</name>
<gene>
    <name evidence="2" type="ORF">M8C21_026912</name>
</gene>
<organism evidence="2 3">
    <name type="scientific">Ambrosia artemisiifolia</name>
    <name type="common">Common ragweed</name>
    <dbReference type="NCBI Taxonomy" id="4212"/>
    <lineage>
        <taxon>Eukaryota</taxon>
        <taxon>Viridiplantae</taxon>
        <taxon>Streptophyta</taxon>
        <taxon>Embryophyta</taxon>
        <taxon>Tracheophyta</taxon>
        <taxon>Spermatophyta</taxon>
        <taxon>Magnoliopsida</taxon>
        <taxon>eudicotyledons</taxon>
        <taxon>Gunneridae</taxon>
        <taxon>Pentapetalae</taxon>
        <taxon>asterids</taxon>
        <taxon>campanulids</taxon>
        <taxon>Asterales</taxon>
        <taxon>Asteraceae</taxon>
        <taxon>Asteroideae</taxon>
        <taxon>Heliantheae alliance</taxon>
        <taxon>Heliantheae</taxon>
        <taxon>Ambrosia</taxon>
    </lineage>
</organism>
<keyword evidence="1" id="KW-1133">Transmembrane helix</keyword>
<dbReference type="EMBL" id="JAMZMK010009619">
    <property type="protein sequence ID" value="KAI7734920.1"/>
    <property type="molecule type" value="Genomic_DNA"/>
</dbReference>
<keyword evidence="3" id="KW-1185">Reference proteome</keyword>
<dbReference type="Proteomes" id="UP001206925">
    <property type="component" value="Unassembled WGS sequence"/>
</dbReference>
<feature type="transmembrane region" description="Helical" evidence="1">
    <location>
        <begin position="77"/>
        <end position="97"/>
    </location>
</feature>
<sequence length="118" mass="13146">ANASKDATTGKIGKICVPDQQVNRSNQMEYEHMLFTNFNQLWPLVNRRRAISLAMLMVVLANGNGAGWVEFDSTGSILYFTFLALFWSSCPIGFLLFTSSYTSGVLETGVVYSYTIKI</sequence>
<evidence type="ECO:0000313" key="2">
    <source>
        <dbReference type="EMBL" id="KAI7734920.1"/>
    </source>
</evidence>
<dbReference type="AlphaFoldDB" id="A0AAD5GA32"/>
<evidence type="ECO:0000256" key="1">
    <source>
        <dbReference type="SAM" id="Phobius"/>
    </source>
</evidence>